<dbReference type="GO" id="GO:0003887">
    <property type="term" value="F:DNA-directed DNA polymerase activity"/>
    <property type="evidence" value="ECO:0007669"/>
    <property type="project" value="InterPro"/>
</dbReference>
<evidence type="ECO:0000313" key="3">
    <source>
        <dbReference type="Proteomes" id="UP000249203"/>
    </source>
</evidence>
<dbReference type="PANTHER" id="PTHR38767:SF1">
    <property type="entry name" value="DNA POLYMERASE III SUBUNIT CHI"/>
    <property type="match status" value="1"/>
</dbReference>
<organism evidence="1 3">
    <name type="scientific">Aliidiomarina maris</name>
    <dbReference type="NCBI Taxonomy" id="531312"/>
    <lineage>
        <taxon>Bacteria</taxon>
        <taxon>Pseudomonadati</taxon>
        <taxon>Pseudomonadota</taxon>
        <taxon>Gammaproteobacteria</taxon>
        <taxon>Alteromonadales</taxon>
        <taxon>Idiomarinaceae</taxon>
        <taxon>Aliidiomarina</taxon>
    </lineage>
</organism>
<evidence type="ECO:0000313" key="4">
    <source>
        <dbReference type="Proteomes" id="UP000287865"/>
    </source>
</evidence>
<accession>A0A327WUY7</accession>
<dbReference type="Gene3D" id="3.40.50.10110">
    <property type="entry name" value="DNA polymerase III subunit chi"/>
    <property type="match status" value="1"/>
</dbReference>
<keyword evidence="4" id="KW-1185">Reference proteome</keyword>
<dbReference type="OrthoDB" id="5297568at2"/>
<dbReference type="GO" id="GO:0032298">
    <property type="term" value="P:positive regulation of DNA-templated DNA replication initiation"/>
    <property type="evidence" value="ECO:0007669"/>
    <property type="project" value="TreeGrafter"/>
</dbReference>
<reference evidence="2 4" key="1">
    <citation type="journal article" date="2018" name="Front. Microbiol.">
        <title>Genome-Based Analysis Reveals the Taxonomy and Diversity of the Family Idiomarinaceae.</title>
        <authorList>
            <person name="Liu Y."/>
            <person name="Lai Q."/>
            <person name="Shao Z."/>
        </authorList>
    </citation>
    <scope>NUCLEOTIDE SEQUENCE [LARGE SCALE GENOMIC DNA]</scope>
    <source>
        <strain evidence="2 4">CF12-14</strain>
    </source>
</reference>
<dbReference type="InterPro" id="IPR007459">
    <property type="entry name" value="DNA_pol3_chi"/>
</dbReference>
<dbReference type="Proteomes" id="UP000287865">
    <property type="component" value="Unassembled WGS sequence"/>
</dbReference>
<dbReference type="RefSeq" id="WP_111569983.1">
    <property type="nucleotide sequence ID" value="NZ_PIPK01000012.1"/>
</dbReference>
<dbReference type="EMBL" id="QLMD01000011">
    <property type="protein sequence ID" value="RAJ95265.1"/>
    <property type="molecule type" value="Genomic_DNA"/>
</dbReference>
<protein>
    <submittedName>
        <fullName evidence="1">DNA polymerase III chi subunit</fullName>
    </submittedName>
    <submittedName>
        <fullName evidence="2">DNA polymerase III subunit chi</fullName>
    </submittedName>
</protein>
<dbReference type="EMBL" id="PIPK01000012">
    <property type="protein sequence ID" value="RUO21038.1"/>
    <property type="molecule type" value="Genomic_DNA"/>
</dbReference>
<name>A0A327WUY7_9GAMM</name>
<gene>
    <name evidence="1" type="ORF">B0I24_11150</name>
    <name evidence="2" type="ORF">CWE07_11755</name>
</gene>
<dbReference type="Proteomes" id="UP000249203">
    <property type="component" value="Unassembled WGS sequence"/>
</dbReference>
<dbReference type="Pfam" id="PF04364">
    <property type="entry name" value="DNA_pol3_chi"/>
    <property type="match status" value="1"/>
</dbReference>
<sequence length="146" mass="16230">MATATFYLLDDIGDAQLLPFICQQVSHFFRQGQRVLVMAEDQAQAEALDELLWQLPVDAFVPHHLSGEGGQGSPVEISWPQQANAAMRQVVINLATQAPSVAARAQRVVDVVPVETTQRAAARERFKQYRQFGLQPHTAHAELTRN</sequence>
<dbReference type="InterPro" id="IPR036768">
    <property type="entry name" value="PolIII_chi_sf"/>
</dbReference>
<dbReference type="PANTHER" id="PTHR38767">
    <property type="entry name" value="DNA POLYMERASE III SUBUNIT CHI"/>
    <property type="match status" value="1"/>
</dbReference>
<dbReference type="SUPFAM" id="SSF102400">
    <property type="entry name" value="DNA polymerase III chi subunit"/>
    <property type="match status" value="1"/>
</dbReference>
<comment type="caution">
    <text evidence="1">The sequence shown here is derived from an EMBL/GenBank/DDBJ whole genome shotgun (WGS) entry which is preliminary data.</text>
</comment>
<reference evidence="1 3" key="2">
    <citation type="submission" date="2018-06" db="EMBL/GenBank/DDBJ databases">
        <title>Genomic Encyclopedia of Type Strains, Phase III (KMG-III): the genomes of soil and plant-associated and newly described type strains.</title>
        <authorList>
            <person name="Whitman W."/>
        </authorList>
    </citation>
    <scope>NUCLEOTIDE SEQUENCE [LARGE SCALE GENOMIC DNA]</scope>
    <source>
        <strain evidence="1 3">CGMCC 1.15366</strain>
    </source>
</reference>
<evidence type="ECO:0000313" key="2">
    <source>
        <dbReference type="EMBL" id="RUO21038.1"/>
    </source>
</evidence>
<dbReference type="GO" id="GO:0006260">
    <property type="term" value="P:DNA replication"/>
    <property type="evidence" value="ECO:0007669"/>
    <property type="project" value="InterPro"/>
</dbReference>
<dbReference type="GO" id="GO:0003677">
    <property type="term" value="F:DNA binding"/>
    <property type="evidence" value="ECO:0007669"/>
    <property type="project" value="InterPro"/>
</dbReference>
<proteinExistence type="predicted"/>
<evidence type="ECO:0000313" key="1">
    <source>
        <dbReference type="EMBL" id="RAJ95265.1"/>
    </source>
</evidence>
<dbReference type="AlphaFoldDB" id="A0A327WUY7"/>